<accession>A0ABQ5TU07</accession>
<dbReference type="EMBL" id="BSND01000005">
    <property type="protein sequence ID" value="GLP99646.1"/>
    <property type="molecule type" value="Genomic_DNA"/>
</dbReference>
<reference evidence="1" key="2">
    <citation type="submission" date="2023-01" db="EMBL/GenBank/DDBJ databases">
        <title>Draft genome sequence of Methylophaga thalassica strain NBRC 102424.</title>
        <authorList>
            <person name="Sun Q."/>
            <person name="Mori K."/>
        </authorList>
    </citation>
    <scope>NUCLEOTIDE SEQUENCE</scope>
    <source>
        <strain evidence="1">NBRC 102424</strain>
    </source>
</reference>
<evidence type="ECO:0000313" key="2">
    <source>
        <dbReference type="Proteomes" id="UP001161423"/>
    </source>
</evidence>
<evidence type="ECO:0000313" key="1">
    <source>
        <dbReference type="EMBL" id="GLP99646.1"/>
    </source>
</evidence>
<reference evidence="1" key="1">
    <citation type="journal article" date="2014" name="Int. J. Syst. Evol. Microbiol.">
        <title>Complete genome of a new Firmicutes species belonging to the dominant human colonic microbiota ('Ruminococcus bicirculans') reveals two chromosomes and a selective capacity to utilize plant glucans.</title>
        <authorList>
            <consortium name="NISC Comparative Sequencing Program"/>
            <person name="Wegmann U."/>
            <person name="Louis P."/>
            <person name="Goesmann A."/>
            <person name="Henrissat B."/>
            <person name="Duncan S.H."/>
            <person name="Flint H.J."/>
        </authorList>
    </citation>
    <scope>NUCLEOTIDE SEQUENCE</scope>
    <source>
        <strain evidence="1">NBRC 102424</strain>
    </source>
</reference>
<dbReference type="RefSeq" id="WP_284722952.1">
    <property type="nucleotide sequence ID" value="NZ_BSND01000005.1"/>
</dbReference>
<gene>
    <name evidence="1" type="ORF">GCM10007891_15000</name>
</gene>
<dbReference type="Pfam" id="PF08897">
    <property type="entry name" value="DUF1841"/>
    <property type="match status" value="1"/>
</dbReference>
<comment type="caution">
    <text evidence="1">The sequence shown here is derived from an EMBL/GenBank/DDBJ whole genome shotgun (WGS) entry which is preliminary data.</text>
</comment>
<name>A0ABQ5TU07_9GAMM</name>
<dbReference type="InterPro" id="IPR014993">
    <property type="entry name" value="DUF1841"/>
</dbReference>
<organism evidence="1 2">
    <name type="scientific">Methylophaga thalassica</name>
    <dbReference type="NCBI Taxonomy" id="40223"/>
    <lineage>
        <taxon>Bacteria</taxon>
        <taxon>Pseudomonadati</taxon>
        <taxon>Pseudomonadota</taxon>
        <taxon>Gammaproteobacteria</taxon>
        <taxon>Thiotrichales</taxon>
        <taxon>Piscirickettsiaceae</taxon>
        <taxon>Methylophaga</taxon>
    </lineage>
</organism>
<protein>
    <recommendedName>
        <fullName evidence="3">DUF1841 family protein</fullName>
    </recommendedName>
</protein>
<proteinExistence type="predicted"/>
<dbReference type="Proteomes" id="UP001161423">
    <property type="component" value="Unassembled WGS sequence"/>
</dbReference>
<evidence type="ECO:0008006" key="3">
    <source>
        <dbReference type="Google" id="ProtNLM"/>
    </source>
</evidence>
<keyword evidence="2" id="KW-1185">Reference proteome</keyword>
<sequence>MMFGQNRQEIRQVYFDVWAKSHSGQPLSELEKHIAHIIELHPEYHLLFNQPENIHQDYFVEAGDTNPFLHMGLHLALHEQIQTDRPSGIREIYRQLLAIKQDQHHCDHLMMDCLAESIWQAQQDGIPPSEETYLNALKQLLS</sequence>